<keyword evidence="2" id="KW-1185">Reference proteome</keyword>
<comment type="caution">
    <text evidence="1">The sequence shown here is derived from an EMBL/GenBank/DDBJ whole genome shotgun (WGS) entry which is preliminary data.</text>
</comment>
<accession>A0A392MD24</accession>
<dbReference type="GO" id="GO:0016020">
    <property type="term" value="C:membrane"/>
    <property type="evidence" value="ECO:0007669"/>
    <property type="project" value="InterPro"/>
</dbReference>
<dbReference type="Proteomes" id="UP000265520">
    <property type="component" value="Unassembled WGS sequence"/>
</dbReference>
<dbReference type="AlphaFoldDB" id="A0A392MD24"/>
<dbReference type="EMBL" id="LXQA010008372">
    <property type="protein sequence ID" value="MCH85366.1"/>
    <property type="molecule type" value="Genomic_DNA"/>
</dbReference>
<gene>
    <name evidence="1" type="ORF">A2U01_0006211</name>
</gene>
<organism evidence="1 2">
    <name type="scientific">Trifolium medium</name>
    <dbReference type="NCBI Taxonomy" id="97028"/>
    <lineage>
        <taxon>Eukaryota</taxon>
        <taxon>Viridiplantae</taxon>
        <taxon>Streptophyta</taxon>
        <taxon>Embryophyta</taxon>
        <taxon>Tracheophyta</taxon>
        <taxon>Spermatophyta</taxon>
        <taxon>Magnoliopsida</taxon>
        <taxon>eudicotyledons</taxon>
        <taxon>Gunneridae</taxon>
        <taxon>Pentapetalae</taxon>
        <taxon>rosids</taxon>
        <taxon>fabids</taxon>
        <taxon>Fabales</taxon>
        <taxon>Fabaceae</taxon>
        <taxon>Papilionoideae</taxon>
        <taxon>50 kb inversion clade</taxon>
        <taxon>NPAAA clade</taxon>
        <taxon>Hologalegina</taxon>
        <taxon>IRL clade</taxon>
        <taxon>Trifolieae</taxon>
        <taxon>Trifolium</taxon>
    </lineage>
</organism>
<name>A0A392MD24_9FABA</name>
<dbReference type="InterPro" id="IPR005199">
    <property type="entry name" value="Glyco_hydro_79"/>
</dbReference>
<evidence type="ECO:0000313" key="2">
    <source>
        <dbReference type="Proteomes" id="UP000265520"/>
    </source>
</evidence>
<sequence length="115" mass="12518">MSPSMLLHYCFDMFPSQLVTDGSCIHGRHPLEIQVSLTTLCFLILLCSGLSALSSRELQASCFKVGEAVRHFEATEISSGTSTEAWVGDAGGAYSSGHHLVSDQIYFGFLKELWG</sequence>
<reference evidence="1 2" key="1">
    <citation type="journal article" date="2018" name="Front. Plant Sci.">
        <title>Red Clover (Trifolium pratense) and Zigzag Clover (T. medium) - A Picture of Genomic Similarities and Differences.</title>
        <authorList>
            <person name="Dluhosova J."/>
            <person name="Istvanek J."/>
            <person name="Nedelnik J."/>
            <person name="Repkova J."/>
        </authorList>
    </citation>
    <scope>NUCLEOTIDE SEQUENCE [LARGE SCALE GENOMIC DNA]</scope>
    <source>
        <strain evidence="2">cv. 10/8</strain>
        <tissue evidence="1">Leaf</tissue>
    </source>
</reference>
<proteinExistence type="predicted"/>
<dbReference type="GO" id="GO:0016798">
    <property type="term" value="F:hydrolase activity, acting on glycosyl bonds"/>
    <property type="evidence" value="ECO:0007669"/>
    <property type="project" value="InterPro"/>
</dbReference>
<dbReference type="Pfam" id="PF03662">
    <property type="entry name" value="Glyco_hydro_79n"/>
    <property type="match status" value="1"/>
</dbReference>
<protein>
    <submittedName>
        <fullName evidence="1">Heparanase-like protein 3</fullName>
    </submittedName>
</protein>
<evidence type="ECO:0000313" key="1">
    <source>
        <dbReference type="EMBL" id="MCH85366.1"/>
    </source>
</evidence>